<evidence type="ECO:0000259" key="7">
    <source>
        <dbReference type="PROSITE" id="PS50983"/>
    </source>
</evidence>
<evidence type="ECO:0000313" key="9">
    <source>
        <dbReference type="Proteomes" id="UP000036834"/>
    </source>
</evidence>
<comment type="subcellular location">
    <subcellularLocation>
        <location evidence="1">Cell envelope</location>
    </subcellularLocation>
</comment>
<dbReference type="InterPro" id="IPR002491">
    <property type="entry name" value="ABC_transptr_periplasmic_BD"/>
</dbReference>
<evidence type="ECO:0000256" key="3">
    <source>
        <dbReference type="ARBA" id="ARBA00022448"/>
    </source>
</evidence>
<dbReference type="AlphaFoldDB" id="A0A0K9YZG7"/>
<dbReference type="EMBL" id="LGIQ01000005">
    <property type="protein sequence ID" value="KNB74128.1"/>
    <property type="molecule type" value="Genomic_DNA"/>
</dbReference>
<dbReference type="GO" id="GO:1901678">
    <property type="term" value="P:iron coordination entity transport"/>
    <property type="evidence" value="ECO:0007669"/>
    <property type="project" value="UniProtKB-ARBA"/>
</dbReference>
<dbReference type="GO" id="GO:0030288">
    <property type="term" value="C:outer membrane-bounded periplasmic space"/>
    <property type="evidence" value="ECO:0007669"/>
    <property type="project" value="TreeGrafter"/>
</dbReference>
<dbReference type="InterPro" id="IPR051313">
    <property type="entry name" value="Bact_iron-sidero_bind"/>
</dbReference>
<dbReference type="Pfam" id="PF01497">
    <property type="entry name" value="Peripla_BP_2"/>
    <property type="match status" value="1"/>
</dbReference>
<feature type="domain" description="Fe/B12 periplasmic-binding" evidence="7">
    <location>
        <begin position="73"/>
        <end position="331"/>
    </location>
</feature>
<organism evidence="8 9">
    <name type="scientific">Brevibacillus reuszeri</name>
    <dbReference type="NCBI Taxonomy" id="54915"/>
    <lineage>
        <taxon>Bacteria</taxon>
        <taxon>Bacillati</taxon>
        <taxon>Bacillota</taxon>
        <taxon>Bacilli</taxon>
        <taxon>Bacillales</taxon>
        <taxon>Paenibacillaceae</taxon>
        <taxon>Brevibacillus</taxon>
    </lineage>
</organism>
<evidence type="ECO:0000256" key="5">
    <source>
        <dbReference type="SAM" id="MobiDB-lite"/>
    </source>
</evidence>
<dbReference type="PANTHER" id="PTHR30532">
    <property type="entry name" value="IRON III DICITRATE-BINDING PERIPLASMIC PROTEIN"/>
    <property type="match status" value="1"/>
</dbReference>
<comment type="similarity">
    <text evidence="2">Belongs to the bacterial solute-binding protein 8 family.</text>
</comment>
<dbReference type="SUPFAM" id="SSF53807">
    <property type="entry name" value="Helical backbone' metal receptor"/>
    <property type="match status" value="1"/>
</dbReference>
<comment type="caution">
    <text evidence="8">The sequence shown here is derived from an EMBL/GenBank/DDBJ whole genome shotgun (WGS) entry which is preliminary data.</text>
</comment>
<evidence type="ECO:0000313" key="8">
    <source>
        <dbReference type="EMBL" id="KNB74128.1"/>
    </source>
</evidence>
<evidence type="ECO:0000256" key="4">
    <source>
        <dbReference type="ARBA" id="ARBA00022729"/>
    </source>
</evidence>
<dbReference type="PROSITE" id="PS51257">
    <property type="entry name" value="PROKAR_LIPOPROTEIN"/>
    <property type="match status" value="1"/>
</dbReference>
<dbReference type="PANTHER" id="PTHR30532:SF26">
    <property type="entry name" value="IRON(3+)-HYDROXAMATE-BINDING PROTEIN FHUD"/>
    <property type="match status" value="1"/>
</dbReference>
<evidence type="ECO:0000256" key="1">
    <source>
        <dbReference type="ARBA" id="ARBA00004196"/>
    </source>
</evidence>
<proteinExistence type="inferred from homology"/>
<name>A0A0K9YZG7_9BACL</name>
<accession>A0A0K9YZG7</accession>
<keyword evidence="4 6" id="KW-0732">Signal</keyword>
<sequence>MMRIKWLVFASILLLSFSLAACGTSGTQPGSAPTGNNDTAPPSTDKASTDLSATTRTYKTAFGEIQIPVSVQRVVTLQYASQMLSVGVKPIGAASHLLENTDPAFQGIEDVGTLEAINYEKILSLQPDLIITADIDKDVYDKLSMIAPTVDLPWMDYDMYGHVKAIGDILNKQQEAAAWQAEFDKKLTTAKEQILGKIGEGKTVAIYRIDPKEFYVYGARNMGFTFYKALGLTPPPAIQKELDKDPNFWAAPISMELLPDYAADYVFVSLLPGEEAAGRYNEIKSSAIWKNLPAVKNSYVYEINMDTWLGYTPHDIELQLQDAVKLLTQVQ</sequence>
<keyword evidence="3" id="KW-0813">Transport</keyword>
<gene>
    <name evidence="8" type="ORF">ADS79_04785</name>
</gene>
<feature type="chain" id="PRO_5005533729" evidence="6">
    <location>
        <begin position="21"/>
        <end position="331"/>
    </location>
</feature>
<feature type="region of interest" description="Disordered" evidence="5">
    <location>
        <begin position="26"/>
        <end position="51"/>
    </location>
</feature>
<reference evidence="9" key="1">
    <citation type="submission" date="2015-07" db="EMBL/GenBank/DDBJ databases">
        <title>Genome sequencing project for genomic taxonomy and phylogenomics of Bacillus-like bacteria.</title>
        <authorList>
            <person name="Liu B."/>
            <person name="Wang J."/>
            <person name="Zhu Y."/>
            <person name="Liu G."/>
            <person name="Chen Q."/>
            <person name="Chen Z."/>
            <person name="Lan J."/>
            <person name="Che J."/>
            <person name="Ge C."/>
            <person name="Shi H."/>
            <person name="Pan Z."/>
            <person name="Liu X."/>
        </authorList>
    </citation>
    <scope>NUCLEOTIDE SEQUENCE [LARGE SCALE GENOMIC DNA]</scope>
    <source>
        <strain evidence="9">DSM 9887</strain>
    </source>
</reference>
<protein>
    <submittedName>
        <fullName evidence="8">ABC transporter substrate-binding protein</fullName>
    </submittedName>
</protein>
<dbReference type="Proteomes" id="UP000036834">
    <property type="component" value="Unassembled WGS sequence"/>
</dbReference>
<evidence type="ECO:0000256" key="2">
    <source>
        <dbReference type="ARBA" id="ARBA00008814"/>
    </source>
</evidence>
<evidence type="ECO:0000256" key="6">
    <source>
        <dbReference type="SAM" id="SignalP"/>
    </source>
</evidence>
<dbReference type="STRING" id="54915.ADS79_04785"/>
<dbReference type="Gene3D" id="3.40.50.1980">
    <property type="entry name" value="Nitrogenase molybdenum iron protein domain"/>
    <property type="match status" value="2"/>
</dbReference>
<feature type="signal peptide" evidence="6">
    <location>
        <begin position="1"/>
        <end position="20"/>
    </location>
</feature>
<dbReference type="PROSITE" id="PS50983">
    <property type="entry name" value="FE_B12_PBP"/>
    <property type="match status" value="1"/>
</dbReference>
<dbReference type="PATRIC" id="fig|54915.3.peg.6351"/>